<dbReference type="EMBL" id="CP031641">
    <property type="protein sequence ID" value="AXO87358.1"/>
    <property type="molecule type" value="Genomic_DNA"/>
</dbReference>
<dbReference type="EC" id="3.1.2.4" evidence="2"/>
<dbReference type="InterPro" id="IPR045004">
    <property type="entry name" value="ECH_dom"/>
</dbReference>
<dbReference type="Gene3D" id="3.90.226.10">
    <property type="entry name" value="2-enoyl-CoA Hydratase, Chain A, domain 1"/>
    <property type="match status" value="1"/>
</dbReference>
<comment type="catalytic activity">
    <reaction evidence="1">
        <text>3-hydroxy-2-methylpropanoyl-CoA + H2O = 3-hydroxy-2-methylpropanoate + CoA + H(+)</text>
        <dbReference type="Rhea" id="RHEA:20888"/>
        <dbReference type="ChEBI" id="CHEBI:11805"/>
        <dbReference type="ChEBI" id="CHEBI:15377"/>
        <dbReference type="ChEBI" id="CHEBI:15378"/>
        <dbReference type="ChEBI" id="CHEBI:57287"/>
        <dbReference type="ChEBI" id="CHEBI:57340"/>
        <dbReference type="EC" id="3.1.2.4"/>
    </reaction>
</comment>
<dbReference type="RefSeq" id="WP_116887676.1">
    <property type="nucleotide sequence ID" value="NZ_CP031641.1"/>
</dbReference>
<dbReference type="InterPro" id="IPR029045">
    <property type="entry name" value="ClpP/crotonase-like_dom_sf"/>
</dbReference>
<proteinExistence type="predicted"/>
<evidence type="ECO:0000256" key="1">
    <source>
        <dbReference type="ARBA" id="ARBA00001709"/>
    </source>
</evidence>
<dbReference type="SUPFAM" id="SSF52096">
    <property type="entry name" value="ClpP/crotonase"/>
    <property type="match status" value="1"/>
</dbReference>
<dbReference type="Pfam" id="PF16113">
    <property type="entry name" value="ECH_2"/>
    <property type="match status" value="1"/>
</dbReference>
<keyword evidence="6" id="KW-1185">Reference proteome</keyword>
<dbReference type="CDD" id="cd06558">
    <property type="entry name" value="crotonase-like"/>
    <property type="match status" value="1"/>
</dbReference>
<dbReference type="AlphaFoldDB" id="A0AAI8P918"/>
<organism evidence="5 6">
    <name type="scientific">Pseudomonas parafulva</name>
    <dbReference type="NCBI Taxonomy" id="157782"/>
    <lineage>
        <taxon>Bacteria</taxon>
        <taxon>Pseudomonadati</taxon>
        <taxon>Pseudomonadota</taxon>
        <taxon>Gammaproteobacteria</taxon>
        <taxon>Pseudomonadales</taxon>
        <taxon>Pseudomonadaceae</taxon>
        <taxon>Pseudomonas</taxon>
    </lineage>
</organism>
<dbReference type="InterPro" id="IPR032259">
    <property type="entry name" value="HIBYL-CoA-H"/>
</dbReference>
<dbReference type="PANTHER" id="PTHR43176">
    <property type="entry name" value="3-HYDROXYISOBUTYRYL-COA HYDROLASE-RELATED"/>
    <property type="match status" value="1"/>
</dbReference>
<dbReference type="GO" id="GO:0005829">
    <property type="term" value="C:cytosol"/>
    <property type="evidence" value="ECO:0007669"/>
    <property type="project" value="TreeGrafter"/>
</dbReference>
<evidence type="ECO:0000313" key="6">
    <source>
        <dbReference type="Proteomes" id="UP000258127"/>
    </source>
</evidence>
<evidence type="ECO:0000313" key="5">
    <source>
        <dbReference type="EMBL" id="AXO87358.1"/>
    </source>
</evidence>
<dbReference type="NCBIfam" id="NF004127">
    <property type="entry name" value="PRK05617.1"/>
    <property type="match status" value="1"/>
</dbReference>
<keyword evidence="3" id="KW-0378">Hydrolase</keyword>
<accession>A0AAI8P918</accession>
<evidence type="ECO:0000256" key="2">
    <source>
        <dbReference type="ARBA" id="ARBA00011915"/>
    </source>
</evidence>
<dbReference type="PANTHER" id="PTHR43176:SF3">
    <property type="entry name" value="3-HYDROXYISOBUTYRYL-COA HYDROLASE, MITOCHONDRIAL"/>
    <property type="match status" value="1"/>
</dbReference>
<sequence length="377" mass="40961">MSIHCELLTGADGARLGIATLDAAKTLNALTLSMIEALDTRLREWANDPGVVCVLLRGNGAKAFCAGGDVRALAQACRESPGGVPPLAATFFEREYRLDHLLHTYPKPLLCWGHGHVLGGGMGLLQGANLRIVTPSTRLAMPEVSIGLYPDVGASGFLSRLPGKLGLFLGLTGSPINARDALDLGLADRFLGEGQQDALIDELLQLNWQEQTELQLCSLLRAEQHRARAELPEPQWLPRRAQIDALLDVCDPVAAWRAVCGLQGHADPLLAAAGERVQQGCPLTGHLLWEQLRRARTLSLAQVFQMEYAMSLNCCRHPEFSEGVRARLIDKDQQPRWHWPDVGQVPGAVVQAHFSPVWEGAHPLADLEQPSGLRASP</sequence>
<evidence type="ECO:0000259" key="4">
    <source>
        <dbReference type="Pfam" id="PF16113"/>
    </source>
</evidence>
<dbReference type="Proteomes" id="UP000258127">
    <property type="component" value="Chromosome"/>
</dbReference>
<name>A0AAI8P918_9PSED</name>
<dbReference type="GO" id="GO:0003860">
    <property type="term" value="F:3-hydroxyisobutyryl-CoA hydrolase activity"/>
    <property type="evidence" value="ECO:0007669"/>
    <property type="project" value="UniProtKB-EC"/>
</dbReference>
<gene>
    <name evidence="5" type="ORF">DZC75_04755</name>
</gene>
<reference evidence="5 6" key="1">
    <citation type="submission" date="2018-08" db="EMBL/GenBank/DDBJ databases">
        <authorList>
            <person name="Lee Y."/>
            <person name="Kakembo D."/>
        </authorList>
    </citation>
    <scope>NUCLEOTIDE SEQUENCE [LARGE SCALE GENOMIC DNA]</scope>
    <source>
        <strain evidence="5 6">JBCS1880</strain>
    </source>
</reference>
<feature type="domain" description="Enoyl-CoA hydratase/isomerase" evidence="4">
    <location>
        <begin position="17"/>
        <end position="354"/>
    </location>
</feature>
<dbReference type="GO" id="GO:0006574">
    <property type="term" value="P:L-valine catabolic process"/>
    <property type="evidence" value="ECO:0007669"/>
    <property type="project" value="TreeGrafter"/>
</dbReference>
<evidence type="ECO:0000256" key="3">
    <source>
        <dbReference type="ARBA" id="ARBA00022801"/>
    </source>
</evidence>
<protein>
    <recommendedName>
        <fullName evidence="2">3-hydroxyisobutyryl-CoA hydrolase</fullName>
        <ecNumber evidence="2">3.1.2.4</ecNumber>
    </recommendedName>
</protein>